<sequence>MLPNASYFHLGDNGLYYGNYGGLDYSAGKEDGKAAVPAYPTPVDAYDKLFYQHDLALQNASTPGERLDAHIQVVEGVWHLLF</sequence>
<dbReference type="Proteomes" id="UP000003947">
    <property type="component" value="Unassembled WGS sequence"/>
</dbReference>
<accession>I4Z3N3</accession>
<dbReference type="Gene3D" id="1.20.90.10">
    <property type="entry name" value="Phospholipase A2 domain"/>
    <property type="match status" value="1"/>
</dbReference>
<organism evidence="1 2">
    <name type="scientific">Microvirga lotononidis</name>
    <dbReference type="NCBI Taxonomy" id="864069"/>
    <lineage>
        <taxon>Bacteria</taxon>
        <taxon>Pseudomonadati</taxon>
        <taxon>Pseudomonadota</taxon>
        <taxon>Alphaproteobacteria</taxon>
        <taxon>Hyphomicrobiales</taxon>
        <taxon>Methylobacteriaceae</taxon>
        <taxon>Microvirga</taxon>
    </lineage>
</organism>
<dbReference type="OrthoDB" id="8020276at2"/>
<dbReference type="InterPro" id="IPR036444">
    <property type="entry name" value="PLipase_A2_dom_sf"/>
</dbReference>
<dbReference type="PATRIC" id="fig|864069.3.peg.375"/>
<dbReference type="GO" id="GO:0004623">
    <property type="term" value="F:phospholipase A2 activity"/>
    <property type="evidence" value="ECO:0007669"/>
    <property type="project" value="InterPro"/>
</dbReference>
<dbReference type="AlphaFoldDB" id="I4Z3N3"/>
<dbReference type="HOGENOM" id="CLU_2554476_0_0_5"/>
<proteinExistence type="predicted"/>
<reference evidence="1 2" key="1">
    <citation type="submission" date="2012-02" db="EMBL/GenBank/DDBJ databases">
        <title>Improved High-Quality Draft sequence of Microvirga sp. WSM3557.</title>
        <authorList>
            <consortium name="US DOE Joint Genome Institute"/>
            <person name="Lucas S."/>
            <person name="Han J."/>
            <person name="Lapidus A."/>
            <person name="Cheng J.-F."/>
            <person name="Goodwin L."/>
            <person name="Pitluck S."/>
            <person name="Peters L."/>
            <person name="Zhang X."/>
            <person name="Detter J.C."/>
            <person name="Han C."/>
            <person name="Tapia R."/>
            <person name="Land M."/>
            <person name="Hauser L."/>
            <person name="Kyrpides N."/>
            <person name="Ivanova N."/>
            <person name="Pagani I."/>
            <person name="Brau L."/>
            <person name="Yates R."/>
            <person name="O'Hara G."/>
            <person name="Rui T."/>
            <person name="Howieson J."/>
            <person name="Reeve W."/>
            <person name="Woyke T."/>
        </authorList>
    </citation>
    <scope>NUCLEOTIDE SEQUENCE [LARGE SCALE GENOMIC DNA]</scope>
    <source>
        <strain evidence="1 2">WSM3557</strain>
    </source>
</reference>
<dbReference type="GO" id="GO:0006644">
    <property type="term" value="P:phospholipid metabolic process"/>
    <property type="evidence" value="ECO:0007669"/>
    <property type="project" value="InterPro"/>
</dbReference>
<dbReference type="EMBL" id="JH660635">
    <property type="protein sequence ID" value="EIM30825.1"/>
    <property type="molecule type" value="Genomic_DNA"/>
</dbReference>
<keyword evidence="2" id="KW-1185">Reference proteome</keyword>
<dbReference type="GO" id="GO:0050482">
    <property type="term" value="P:arachidonate secretion"/>
    <property type="evidence" value="ECO:0007669"/>
    <property type="project" value="InterPro"/>
</dbReference>
<dbReference type="RefSeq" id="WP_009488964.1">
    <property type="nucleotide sequence ID" value="NZ_CP141050.1"/>
</dbReference>
<protein>
    <submittedName>
        <fullName evidence="1">Uncharacterized protein</fullName>
    </submittedName>
</protein>
<evidence type="ECO:0000313" key="2">
    <source>
        <dbReference type="Proteomes" id="UP000003947"/>
    </source>
</evidence>
<gene>
    <name evidence="1" type="ORF">MicloDRAFT_00003520</name>
</gene>
<evidence type="ECO:0000313" key="1">
    <source>
        <dbReference type="EMBL" id="EIM30825.1"/>
    </source>
</evidence>
<name>I4Z3N3_9HYPH</name>